<feature type="transmembrane region" description="Helical" evidence="1">
    <location>
        <begin position="454"/>
        <end position="480"/>
    </location>
</feature>
<evidence type="ECO:0000256" key="1">
    <source>
        <dbReference type="SAM" id="Phobius"/>
    </source>
</evidence>
<name>A0ABY7CN30_9BASI</name>
<accession>A0ABY7CN30</accession>
<keyword evidence="3" id="KW-1185">Reference proteome</keyword>
<dbReference type="RefSeq" id="XP_053022186.1">
    <property type="nucleotide sequence ID" value="XM_053170956.1"/>
</dbReference>
<protein>
    <recommendedName>
        <fullName evidence="4">ABC transmembrane type-1 domain-containing protein</fullName>
    </recommendedName>
</protein>
<feature type="transmembrane region" description="Helical" evidence="1">
    <location>
        <begin position="416"/>
        <end position="442"/>
    </location>
</feature>
<gene>
    <name evidence="2" type="ORF">PtA15_7A358</name>
</gene>
<organism evidence="2 3">
    <name type="scientific">Puccinia triticina</name>
    <dbReference type="NCBI Taxonomy" id="208348"/>
    <lineage>
        <taxon>Eukaryota</taxon>
        <taxon>Fungi</taxon>
        <taxon>Dikarya</taxon>
        <taxon>Basidiomycota</taxon>
        <taxon>Pucciniomycotina</taxon>
        <taxon>Pucciniomycetes</taxon>
        <taxon>Pucciniales</taxon>
        <taxon>Pucciniaceae</taxon>
        <taxon>Puccinia</taxon>
    </lineage>
</organism>
<evidence type="ECO:0000313" key="3">
    <source>
        <dbReference type="Proteomes" id="UP001164743"/>
    </source>
</evidence>
<feature type="transmembrane region" description="Helical" evidence="1">
    <location>
        <begin position="199"/>
        <end position="221"/>
    </location>
</feature>
<dbReference type="GeneID" id="77811851"/>
<feature type="transmembrane region" description="Helical" evidence="1">
    <location>
        <begin position="135"/>
        <end position="157"/>
    </location>
</feature>
<dbReference type="EMBL" id="CP110427">
    <property type="protein sequence ID" value="WAQ86631.1"/>
    <property type="molecule type" value="Genomic_DNA"/>
</dbReference>
<keyword evidence="1" id="KW-0472">Membrane</keyword>
<evidence type="ECO:0000313" key="2">
    <source>
        <dbReference type="EMBL" id="WAQ86631.1"/>
    </source>
</evidence>
<sequence length="501" mass="56684">MDMTTEQPPDYATPTQHSVYVTPSVSATPTQHPNYAISQSVVLHELFLRAAKTNPPKVLPAILWITLCLECIAAILYVASAVPTIRKEGFWLFKTEANGMVRPNIRVIIPMCVVLYVMCDTSTLFFLLMDLKSNAPISTATCGLGLITYPLLVFTGWTKIWNVLRAVPLNRYGLTTARQGNGEFNATYFRPSTINLMSALFYGFPLIYGAAPICLVIKELWQINFTFKEYNRNYSAIISGNIDNESIAKLNIEALNQMASMFHGGEKVLFLARIIAAGFLLYLVLSFSIMLFGYIRILQAVRFQIATFRQSYEQRMPFAIGNEALETASAPSIRSISISYLTSSCDSSEHKKRSWISTRLPSWLPNLRQTPDFLEKPRRTPVSNDPRTLGLQEWENDNRSLLRLQLKALRRYEVNLIWQLCCNALTMFGFCGMNIVVCFNLLDVPTYYSISDLSWFTITWASISWVWTIGIPMGIVVFVVSRSPPISALRENTERLAEEDV</sequence>
<reference evidence="2" key="1">
    <citation type="submission" date="2022-10" db="EMBL/GenBank/DDBJ databases">
        <title>Puccinia triticina Genome sequencing and assembly.</title>
        <authorList>
            <person name="Li C."/>
        </authorList>
    </citation>
    <scope>NUCLEOTIDE SEQUENCE</scope>
    <source>
        <strain evidence="2">Pt15</strain>
    </source>
</reference>
<dbReference type="Proteomes" id="UP001164743">
    <property type="component" value="Chromosome 7A"/>
</dbReference>
<feature type="transmembrane region" description="Helical" evidence="1">
    <location>
        <begin position="61"/>
        <end position="86"/>
    </location>
</feature>
<evidence type="ECO:0008006" key="4">
    <source>
        <dbReference type="Google" id="ProtNLM"/>
    </source>
</evidence>
<feature type="transmembrane region" description="Helical" evidence="1">
    <location>
        <begin position="107"/>
        <end position="129"/>
    </location>
</feature>
<feature type="transmembrane region" description="Helical" evidence="1">
    <location>
        <begin position="270"/>
        <end position="295"/>
    </location>
</feature>
<proteinExistence type="predicted"/>
<keyword evidence="1" id="KW-0812">Transmembrane</keyword>
<keyword evidence="1" id="KW-1133">Transmembrane helix</keyword>